<gene>
    <name evidence="2" type="ORF">C7C46_11430</name>
</gene>
<reference evidence="2 3" key="1">
    <citation type="submission" date="2018-03" db="EMBL/GenBank/DDBJ databases">
        <title>Bioinformatic expansion and discovery of thiopeptide antibiotics.</title>
        <authorList>
            <person name="Schwalen C.J."/>
            <person name="Hudson G.A."/>
            <person name="Mitchell D.A."/>
        </authorList>
    </citation>
    <scope>NUCLEOTIDE SEQUENCE [LARGE SCALE GENOMIC DNA]</scope>
    <source>
        <strain evidence="2 3">ATCC 21389</strain>
    </source>
</reference>
<comment type="caution">
    <text evidence="2">The sequence shown here is derived from an EMBL/GenBank/DDBJ whole genome shotgun (WGS) entry which is preliminary data.</text>
</comment>
<evidence type="ECO:0000313" key="2">
    <source>
        <dbReference type="EMBL" id="PYC81324.1"/>
    </source>
</evidence>
<accession>A0A2V4PCT4</accession>
<sequence length="232" mass="23957">MLGGAAVVATVASTADLGRRGPTRSGAAATAVIGAGRTPLQPAPVAPDAPSEQDPRLLSAGDLPLLVDGTDSWQEDASYSGYGLASDLPCLRRPLDDLGARSQAYRTYRQATHPGGKFVFYYAAELLADFATPAAANEAAARLDTWIGQCAQDNVLPAASVVSRGPGQWSITNNASGPDRNSKLPAGSRAEGEFAVQTKGSTVCILYVGAETAGDLPWDRMKQAAAKAVAKL</sequence>
<feature type="region of interest" description="Disordered" evidence="1">
    <location>
        <begin position="169"/>
        <end position="190"/>
    </location>
</feature>
<keyword evidence="3" id="KW-1185">Reference proteome</keyword>
<evidence type="ECO:0000256" key="1">
    <source>
        <dbReference type="SAM" id="MobiDB-lite"/>
    </source>
</evidence>
<organism evidence="2 3">
    <name type="scientific">Streptomyces tateyamensis</name>
    <dbReference type="NCBI Taxonomy" id="565073"/>
    <lineage>
        <taxon>Bacteria</taxon>
        <taxon>Bacillati</taxon>
        <taxon>Actinomycetota</taxon>
        <taxon>Actinomycetes</taxon>
        <taxon>Kitasatosporales</taxon>
        <taxon>Streptomycetaceae</taxon>
        <taxon>Streptomyces</taxon>
    </lineage>
</organism>
<dbReference type="EMBL" id="PYBW01000036">
    <property type="protein sequence ID" value="PYC81324.1"/>
    <property type="molecule type" value="Genomic_DNA"/>
</dbReference>
<protein>
    <submittedName>
        <fullName evidence="2">Uncharacterized protein</fullName>
    </submittedName>
</protein>
<name>A0A2V4PCT4_9ACTN</name>
<proteinExistence type="predicted"/>
<dbReference type="AlphaFoldDB" id="A0A2V4PCT4"/>
<dbReference type="Proteomes" id="UP000248039">
    <property type="component" value="Unassembled WGS sequence"/>
</dbReference>
<evidence type="ECO:0000313" key="3">
    <source>
        <dbReference type="Proteomes" id="UP000248039"/>
    </source>
</evidence>